<sequence>MKTLKGWEESNLNMDEYLNEPCEIDEELYLDILECVPTHYSGELAQQGGDACDSFENHKGKKVFTYRTVNSLNGKFFNLGILPEFKG</sequence>
<dbReference type="AlphaFoldDB" id="A0A553DKG7"/>
<dbReference type="Proteomes" id="UP000316371">
    <property type="component" value="Unassembled WGS sequence"/>
</dbReference>
<proteinExistence type="predicted"/>
<dbReference type="EMBL" id="VJZT01000052">
    <property type="protein sequence ID" value="TRX33268.1"/>
    <property type="molecule type" value="Genomic_DNA"/>
</dbReference>
<keyword evidence="2" id="KW-1185">Reference proteome</keyword>
<accession>A0A553DKG7</accession>
<dbReference type="RefSeq" id="WP_144257772.1">
    <property type="nucleotide sequence ID" value="NZ_VJZT01000052.1"/>
</dbReference>
<gene>
    <name evidence="1" type="ORF">FNW21_16115</name>
</gene>
<name>A0A553DKG7_9FLAO</name>
<evidence type="ECO:0000313" key="1">
    <source>
        <dbReference type="EMBL" id="TRX33268.1"/>
    </source>
</evidence>
<dbReference type="OrthoDB" id="9882769at2"/>
<evidence type="ECO:0000313" key="2">
    <source>
        <dbReference type="Proteomes" id="UP000316371"/>
    </source>
</evidence>
<protein>
    <submittedName>
        <fullName evidence="1">Uncharacterized protein</fullName>
    </submittedName>
</protein>
<comment type="caution">
    <text evidence="1">The sequence shown here is derived from an EMBL/GenBank/DDBJ whole genome shotgun (WGS) entry which is preliminary data.</text>
</comment>
<reference evidence="1 2" key="1">
    <citation type="submission" date="2019-07" db="EMBL/GenBank/DDBJ databases">
        <title>Novel species of Flavobacterium.</title>
        <authorList>
            <person name="Liu Q."/>
            <person name="Xin Y.-H."/>
        </authorList>
    </citation>
    <scope>NUCLEOTIDE SEQUENCE [LARGE SCALE GENOMIC DNA]</scope>
    <source>
        <strain evidence="1 2">LB1R34</strain>
    </source>
</reference>
<organism evidence="1 2">
    <name type="scientific">Flavobacterium restrictum</name>
    <dbReference type="NCBI Taxonomy" id="2594428"/>
    <lineage>
        <taxon>Bacteria</taxon>
        <taxon>Pseudomonadati</taxon>
        <taxon>Bacteroidota</taxon>
        <taxon>Flavobacteriia</taxon>
        <taxon>Flavobacteriales</taxon>
        <taxon>Flavobacteriaceae</taxon>
        <taxon>Flavobacterium</taxon>
    </lineage>
</organism>